<sequence>MLRGTNDLKIFDFGNAIQTNRTKRKDLNGVIQIFLHLMDYSPRIGHGKAKAIIKKRNRSR</sequence>
<dbReference type="Proteomes" id="UP000275076">
    <property type="component" value="Unassembled WGS sequence"/>
</dbReference>
<gene>
    <name evidence="1" type="ORF">D7Z54_02195</name>
</gene>
<comment type="caution">
    <text evidence="1">The sequence shown here is derived from an EMBL/GenBank/DDBJ whole genome shotgun (WGS) entry which is preliminary data.</text>
</comment>
<reference evidence="1 2" key="1">
    <citation type="submission" date="2018-10" db="EMBL/GenBank/DDBJ databases">
        <title>Draft genome sequence of Bacillus salarius IM0101, isolated from a hypersaline soil in Inner Mongolia, China.</title>
        <authorList>
            <person name="Yamprayoonswat W."/>
            <person name="Boonvisut S."/>
            <person name="Jumpathong W."/>
            <person name="Sittihan S."/>
            <person name="Ruangsuj P."/>
            <person name="Wanthongcharoen S."/>
            <person name="Thongpramul N."/>
            <person name="Pimmason S."/>
            <person name="Yu B."/>
            <person name="Yasawong M."/>
        </authorList>
    </citation>
    <scope>NUCLEOTIDE SEQUENCE [LARGE SCALE GENOMIC DNA]</scope>
    <source>
        <strain evidence="1 2">IM0101</strain>
    </source>
</reference>
<evidence type="ECO:0000313" key="1">
    <source>
        <dbReference type="EMBL" id="RSL35396.1"/>
    </source>
</evidence>
<organism evidence="1 2">
    <name type="scientific">Salibacterium salarium</name>
    <dbReference type="NCBI Taxonomy" id="284579"/>
    <lineage>
        <taxon>Bacteria</taxon>
        <taxon>Bacillati</taxon>
        <taxon>Bacillota</taxon>
        <taxon>Bacilli</taxon>
        <taxon>Bacillales</taxon>
        <taxon>Bacillaceae</taxon>
    </lineage>
</organism>
<proteinExistence type="predicted"/>
<dbReference type="EMBL" id="RBVX01000001">
    <property type="protein sequence ID" value="RSL35396.1"/>
    <property type="molecule type" value="Genomic_DNA"/>
</dbReference>
<keyword evidence="2" id="KW-1185">Reference proteome</keyword>
<dbReference type="AlphaFoldDB" id="A0A428NAI9"/>
<name>A0A428NAI9_9BACI</name>
<evidence type="ECO:0000313" key="2">
    <source>
        <dbReference type="Proteomes" id="UP000275076"/>
    </source>
</evidence>
<protein>
    <submittedName>
        <fullName evidence="1">Uncharacterized protein</fullName>
    </submittedName>
</protein>
<accession>A0A428NAI9</accession>